<gene>
    <name evidence="4" type="ORF">N656DRAFT_843892</name>
</gene>
<evidence type="ECO:0000259" key="3">
    <source>
        <dbReference type="Pfam" id="PF07859"/>
    </source>
</evidence>
<dbReference type="EMBL" id="MU853337">
    <property type="protein sequence ID" value="KAK4114347.1"/>
    <property type="molecule type" value="Genomic_DNA"/>
</dbReference>
<dbReference type="RefSeq" id="XP_064671917.1">
    <property type="nucleotide sequence ID" value="XM_064819111.1"/>
</dbReference>
<organism evidence="4 5">
    <name type="scientific">Canariomyces notabilis</name>
    <dbReference type="NCBI Taxonomy" id="2074819"/>
    <lineage>
        <taxon>Eukaryota</taxon>
        <taxon>Fungi</taxon>
        <taxon>Dikarya</taxon>
        <taxon>Ascomycota</taxon>
        <taxon>Pezizomycotina</taxon>
        <taxon>Sordariomycetes</taxon>
        <taxon>Sordariomycetidae</taxon>
        <taxon>Sordariales</taxon>
        <taxon>Chaetomiaceae</taxon>
        <taxon>Canariomyces</taxon>
    </lineage>
</organism>
<keyword evidence="2" id="KW-0472">Membrane</keyword>
<evidence type="ECO:0000256" key="2">
    <source>
        <dbReference type="SAM" id="Phobius"/>
    </source>
</evidence>
<dbReference type="Proteomes" id="UP001302812">
    <property type="component" value="Unassembled WGS sequence"/>
</dbReference>
<dbReference type="AlphaFoldDB" id="A0AAN6TH38"/>
<dbReference type="GeneID" id="89943237"/>
<sequence length="418" mass="47101">MPTARWRACRSKKQGEMILGAVSYLDCLVFCIFLAPQLLWQVGFFETLSCVLQTLPFLMIKLPLALIRERYIIGREKRSAFVQRASPFEDLVVRCVRYAFANIPPRIGRVFFVKEVALPFLWFRWLRHGYLGSPIFWREHRESSFRGIWIIKDPTNKPDVVLYYAHGGGFSMGSAYFYLEYLLTWLSVLSSSGYRNPAIFALEYTLVPDASFPVQVDEAMKAYEHVLTVAVDPSTVCVSGDSAGATLILCLLLRLGADNVNGRSAIADRRQHQPARPGLAVLISPWVTLLSERHRNTVSDYLDVQQLHQYGELFAGRRISSSDPSVSPGCCEDTAWWKRSSPSRGIFIHYGTDEVLKSDIEKFVGGLQKAGILIEAKAEPGGIHAWPVASLFLCSSRHDRLEGLVTMTREISQRMPSA</sequence>
<dbReference type="Pfam" id="PF07859">
    <property type="entry name" value="Abhydrolase_3"/>
    <property type="match status" value="1"/>
</dbReference>
<dbReference type="GO" id="GO:0016787">
    <property type="term" value="F:hydrolase activity"/>
    <property type="evidence" value="ECO:0007669"/>
    <property type="project" value="UniProtKB-KW"/>
</dbReference>
<feature type="transmembrane region" description="Helical" evidence="2">
    <location>
        <begin position="21"/>
        <end position="39"/>
    </location>
</feature>
<dbReference type="PANTHER" id="PTHR48081:SF2">
    <property type="entry name" value="ALPHA_BETA-HYDROLASE"/>
    <property type="match status" value="1"/>
</dbReference>
<keyword evidence="2" id="KW-1133">Transmembrane helix</keyword>
<keyword evidence="1" id="KW-0378">Hydrolase</keyword>
<keyword evidence="2" id="KW-0812">Transmembrane</keyword>
<dbReference type="InterPro" id="IPR013094">
    <property type="entry name" value="AB_hydrolase_3"/>
</dbReference>
<name>A0AAN6TH38_9PEZI</name>
<evidence type="ECO:0000313" key="5">
    <source>
        <dbReference type="Proteomes" id="UP001302812"/>
    </source>
</evidence>
<dbReference type="Gene3D" id="3.40.50.1820">
    <property type="entry name" value="alpha/beta hydrolase"/>
    <property type="match status" value="1"/>
</dbReference>
<dbReference type="PANTHER" id="PTHR48081">
    <property type="entry name" value="AB HYDROLASE SUPERFAMILY PROTEIN C4A8.06C"/>
    <property type="match status" value="1"/>
</dbReference>
<dbReference type="InterPro" id="IPR029058">
    <property type="entry name" value="AB_hydrolase_fold"/>
</dbReference>
<comment type="caution">
    <text evidence="4">The sequence shown here is derived from an EMBL/GenBank/DDBJ whole genome shotgun (WGS) entry which is preliminary data.</text>
</comment>
<accession>A0AAN6TH38</accession>
<feature type="domain" description="Alpha/beta hydrolase fold-3" evidence="3">
    <location>
        <begin position="163"/>
        <end position="386"/>
    </location>
</feature>
<reference evidence="4" key="2">
    <citation type="submission" date="2023-05" db="EMBL/GenBank/DDBJ databases">
        <authorList>
            <consortium name="Lawrence Berkeley National Laboratory"/>
            <person name="Steindorff A."/>
            <person name="Hensen N."/>
            <person name="Bonometti L."/>
            <person name="Westerberg I."/>
            <person name="Brannstrom I.O."/>
            <person name="Guillou S."/>
            <person name="Cros-Aarteil S."/>
            <person name="Calhoun S."/>
            <person name="Haridas S."/>
            <person name="Kuo A."/>
            <person name="Mondo S."/>
            <person name="Pangilinan J."/>
            <person name="Riley R."/>
            <person name="Labutti K."/>
            <person name="Andreopoulos B."/>
            <person name="Lipzen A."/>
            <person name="Chen C."/>
            <person name="Yanf M."/>
            <person name="Daum C."/>
            <person name="Ng V."/>
            <person name="Clum A."/>
            <person name="Ohm R."/>
            <person name="Martin F."/>
            <person name="Silar P."/>
            <person name="Natvig D."/>
            <person name="Lalanne C."/>
            <person name="Gautier V."/>
            <person name="Ament-Velasquez S.L."/>
            <person name="Kruys A."/>
            <person name="Hutchinson M.I."/>
            <person name="Powell A.J."/>
            <person name="Barry K."/>
            <person name="Miller A.N."/>
            <person name="Grigoriev I.V."/>
            <person name="Debuchy R."/>
            <person name="Gladieux P."/>
            <person name="Thoren M.H."/>
            <person name="Johannesson H."/>
        </authorList>
    </citation>
    <scope>NUCLEOTIDE SEQUENCE</scope>
    <source>
        <strain evidence="4">CBS 508.74</strain>
    </source>
</reference>
<protein>
    <submittedName>
        <fullName evidence="4">Alpha/beta-hydrolase</fullName>
    </submittedName>
</protein>
<dbReference type="InterPro" id="IPR050300">
    <property type="entry name" value="GDXG_lipolytic_enzyme"/>
</dbReference>
<reference evidence="4" key="1">
    <citation type="journal article" date="2023" name="Mol. Phylogenet. Evol.">
        <title>Genome-scale phylogeny and comparative genomics of the fungal order Sordariales.</title>
        <authorList>
            <person name="Hensen N."/>
            <person name="Bonometti L."/>
            <person name="Westerberg I."/>
            <person name="Brannstrom I.O."/>
            <person name="Guillou S."/>
            <person name="Cros-Aarteil S."/>
            <person name="Calhoun S."/>
            <person name="Haridas S."/>
            <person name="Kuo A."/>
            <person name="Mondo S."/>
            <person name="Pangilinan J."/>
            <person name="Riley R."/>
            <person name="LaButti K."/>
            <person name="Andreopoulos B."/>
            <person name="Lipzen A."/>
            <person name="Chen C."/>
            <person name="Yan M."/>
            <person name="Daum C."/>
            <person name="Ng V."/>
            <person name="Clum A."/>
            <person name="Steindorff A."/>
            <person name="Ohm R.A."/>
            <person name="Martin F."/>
            <person name="Silar P."/>
            <person name="Natvig D.O."/>
            <person name="Lalanne C."/>
            <person name="Gautier V."/>
            <person name="Ament-Velasquez S.L."/>
            <person name="Kruys A."/>
            <person name="Hutchinson M.I."/>
            <person name="Powell A.J."/>
            <person name="Barry K."/>
            <person name="Miller A.N."/>
            <person name="Grigoriev I.V."/>
            <person name="Debuchy R."/>
            <person name="Gladieux P."/>
            <person name="Hiltunen Thoren M."/>
            <person name="Johannesson H."/>
        </authorList>
    </citation>
    <scope>NUCLEOTIDE SEQUENCE</scope>
    <source>
        <strain evidence="4">CBS 508.74</strain>
    </source>
</reference>
<evidence type="ECO:0000256" key="1">
    <source>
        <dbReference type="ARBA" id="ARBA00022801"/>
    </source>
</evidence>
<dbReference type="SUPFAM" id="SSF53474">
    <property type="entry name" value="alpha/beta-Hydrolases"/>
    <property type="match status" value="1"/>
</dbReference>
<keyword evidence="5" id="KW-1185">Reference proteome</keyword>
<proteinExistence type="predicted"/>
<evidence type="ECO:0000313" key="4">
    <source>
        <dbReference type="EMBL" id="KAK4114347.1"/>
    </source>
</evidence>